<dbReference type="Gene3D" id="3.40.50.1400">
    <property type="match status" value="1"/>
</dbReference>
<evidence type="ECO:0000256" key="2">
    <source>
        <dbReference type="ARBA" id="ARBA00023239"/>
    </source>
</evidence>
<comment type="caution">
    <text evidence="3">The sequence shown here is derived from an EMBL/GenBank/DDBJ whole genome shotgun (WGS) entry which is preliminary data.</text>
</comment>
<dbReference type="AlphaFoldDB" id="A0AAD8LHA3"/>
<gene>
    <name evidence="3" type="ORF">QVD17_07145</name>
</gene>
<dbReference type="PANTHER" id="PTHR33542">
    <property type="entry name" value="SIROHYDROCHLORIN FERROCHELATASE, CHLOROPLASTIC"/>
    <property type="match status" value="1"/>
</dbReference>
<accession>A0AAD8LHA3</accession>
<evidence type="ECO:0000313" key="3">
    <source>
        <dbReference type="EMBL" id="KAK1441298.1"/>
    </source>
</evidence>
<keyword evidence="1" id="KW-0479">Metal-binding</keyword>
<name>A0AAD8LHA3_TARER</name>
<sequence length="66" mass="7057">MVGIPSLTAEASKDHPGVSYMITAPLGLHPLLTDVVDDRIRHCLSHVAGDIDECGVCARTGKCHLY</sequence>
<dbReference type="Proteomes" id="UP001229421">
    <property type="component" value="Unassembled WGS sequence"/>
</dbReference>
<dbReference type="GO" id="GO:0046872">
    <property type="term" value="F:metal ion binding"/>
    <property type="evidence" value="ECO:0007669"/>
    <property type="project" value="UniProtKB-KW"/>
</dbReference>
<dbReference type="SUPFAM" id="SSF53800">
    <property type="entry name" value="Chelatase"/>
    <property type="match status" value="1"/>
</dbReference>
<reference evidence="3" key="1">
    <citation type="journal article" date="2023" name="bioRxiv">
        <title>Improved chromosome-level genome assembly for marigold (Tagetes erecta).</title>
        <authorList>
            <person name="Jiang F."/>
            <person name="Yuan L."/>
            <person name="Wang S."/>
            <person name="Wang H."/>
            <person name="Xu D."/>
            <person name="Wang A."/>
            <person name="Fan W."/>
        </authorList>
    </citation>
    <scope>NUCLEOTIDE SEQUENCE</scope>
    <source>
        <strain evidence="3">WSJ</strain>
        <tissue evidence="3">Leaf</tissue>
    </source>
</reference>
<dbReference type="EMBL" id="JAUHHV010000001">
    <property type="protein sequence ID" value="KAK1441298.1"/>
    <property type="molecule type" value="Genomic_DNA"/>
</dbReference>
<proteinExistence type="predicted"/>
<evidence type="ECO:0000313" key="4">
    <source>
        <dbReference type="Proteomes" id="UP001229421"/>
    </source>
</evidence>
<dbReference type="PANTHER" id="PTHR33542:SF3">
    <property type="entry name" value="SIROHYDROCHLORIN FERROCHELATASE, CHLOROPLASTIC"/>
    <property type="match status" value="1"/>
</dbReference>
<dbReference type="GO" id="GO:0016829">
    <property type="term" value="F:lyase activity"/>
    <property type="evidence" value="ECO:0007669"/>
    <property type="project" value="UniProtKB-KW"/>
</dbReference>
<organism evidence="3 4">
    <name type="scientific">Tagetes erecta</name>
    <name type="common">African marigold</name>
    <dbReference type="NCBI Taxonomy" id="13708"/>
    <lineage>
        <taxon>Eukaryota</taxon>
        <taxon>Viridiplantae</taxon>
        <taxon>Streptophyta</taxon>
        <taxon>Embryophyta</taxon>
        <taxon>Tracheophyta</taxon>
        <taxon>Spermatophyta</taxon>
        <taxon>Magnoliopsida</taxon>
        <taxon>eudicotyledons</taxon>
        <taxon>Gunneridae</taxon>
        <taxon>Pentapetalae</taxon>
        <taxon>asterids</taxon>
        <taxon>campanulids</taxon>
        <taxon>Asterales</taxon>
        <taxon>Asteraceae</taxon>
        <taxon>Asteroideae</taxon>
        <taxon>Heliantheae alliance</taxon>
        <taxon>Tageteae</taxon>
        <taxon>Tagetes</taxon>
    </lineage>
</organism>
<dbReference type="Pfam" id="PF01903">
    <property type="entry name" value="CbiX"/>
    <property type="match status" value="1"/>
</dbReference>
<evidence type="ECO:0008006" key="5">
    <source>
        <dbReference type="Google" id="ProtNLM"/>
    </source>
</evidence>
<dbReference type="InterPro" id="IPR002762">
    <property type="entry name" value="CbiX-like"/>
</dbReference>
<keyword evidence="4" id="KW-1185">Reference proteome</keyword>
<evidence type="ECO:0000256" key="1">
    <source>
        <dbReference type="ARBA" id="ARBA00022723"/>
    </source>
</evidence>
<protein>
    <recommendedName>
        <fullName evidence="5">Sirohydrochlorin ferrochelatase</fullName>
    </recommendedName>
</protein>
<keyword evidence="2" id="KW-0456">Lyase</keyword>
<dbReference type="InterPro" id="IPR050963">
    <property type="entry name" value="Sirohydro_Cobaltochel/CbiX"/>
</dbReference>